<accession>A0AAV9RMY8</accession>
<organism evidence="1 2">
    <name type="scientific">Crenichthys baileyi</name>
    <name type="common">White River springfish</name>
    <dbReference type="NCBI Taxonomy" id="28760"/>
    <lineage>
        <taxon>Eukaryota</taxon>
        <taxon>Metazoa</taxon>
        <taxon>Chordata</taxon>
        <taxon>Craniata</taxon>
        <taxon>Vertebrata</taxon>
        <taxon>Euteleostomi</taxon>
        <taxon>Actinopterygii</taxon>
        <taxon>Neopterygii</taxon>
        <taxon>Teleostei</taxon>
        <taxon>Neoteleostei</taxon>
        <taxon>Acanthomorphata</taxon>
        <taxon>Ovalentaria</taxon>
        <taxon>Atherinomorphae</taxon>
        <taxon>Cyprinodontiformes</taxon>
        <taxon>Goodeidae</taxon>
        <taxon>Crenichthys</taxon>
    </lineage>
</organism>
<gene>
    <name evidence="1" type="ORF">CRENBAI_009334</name>
</gene>
<dbReference type="Proteomes" id="UP001311232">
    <property type="component" value="Unassembled WGS sequence"/>
</dbReference>
<name>A0AAV9RMY8_9TELE</name>
<reference evidence="1 2" key="1">
    <citation type="submission" date="2021-06" db="EMBL/GenBank/DDBJ databases">
        <authorList>
            <person name="Palmer J.M."/>
        </authorList>
    </citation>
    <scope>NUCLEOTIDE SEQUENCE [LARGE SCALE GENOMIC DNA]</scope>
    <source>
        <strain evidence="1 2">MEX-2019</strain>
        <tissue evidence="1">Muscle</tissue>
    </source>
</reference>
<keyword evidence="2" id="KW-1185">Reference proteome</keyword>
<dbReference type="EMBL" id="JAHHUM010001624">
    <property type="protein sequence ID" value="KAK5610207.1"/>
    <property type="molecule type" value="Genomic_DNA"/>
</dbReference>
<sequence>MNEMLLLSISTVKGNCRLRFLAWLHLQKDSALLEGVALPLVGLLVFLHQLLYPAFCTLRQAAFQNDGNNSSKMVLGYRVTFPEYHGLVVASHKSAVTLKACGHLGFNVVLFSNWPGHADTLNSRTSTGIPGTALRGSAADSSSMFGFKNSSCHRSGKARRGLERWMIPVPVTEAVVAD</sequence>
<comment type="caution">
    <text evidence="1">The sequence shown here is derived from an EMBL/GenBank/DDBJ whole genome shotgun (WGS) entry which is preliminary data.</text>
</comment>
<evidence type="ECO:0000313" key="2">
    <source>
        <dbReference type="Proteomes" id="UP001311232"/>
    </source>
</evidence>
<evidence type="ECO:0000313" key="1">
    <source>
        <dbReference type="EMBL" id="KAK5610207.1"/>
    </source>
</evidence>
<proteinExistence type="predicted"/>
<protein>
    <submittedName>
        <fullName evidence="1">Uncharacterized protein</fullName>
    </submittedName>
</protein>
<dbReference type="AlphaFoldDB" id="A0AAV9RMY8"/>